<gene>
    <name evidence="3" type="primary">LOC104996927</name>
</gene>
<evidence type="ECO:0000313" key="3">
    <source>
        <dbReference type="RefSeq" id="XP_010849624.1"/>
    </source>
</evidence>
<dbReference type="GeneID" id="104996927"/>
<sequence>MDLQRGGWGEGASPDGWQGDGWGAAAVCSVMALAGSAPACGPPGSVCPSCRLVASQSSLPRAPPGGHMAPNREGGGGGPGRWPWAQDPHRPAASREVASGPTPPLGAAPAVCPGSLLAGPIRHLASPPRKRLLRGPGPAKASGADHVAESRAGRGPASWRLAALELVCVPARRGPGVLD</sequence>
<name>A0A6P3ICS2_BISBB</name>
<evidence type="ECO:0000313" key="2">
    <source>
        <dbReference type="Proteomes" id="UP000515208"/>
    </source>
</evidence>
<evidence type="ECO:0000256" key="1">
    <source>
        <dbReference type="SAM" id="MobiDB-lite"/>
    </source>
</evidence>
<dbReference type="Proteomes" id="UP000515208">
    <property type="component" value="Unplaced"/>
</dbReference>
<proteinExistence type="predicted"/>
<feature type="region of interest" description="Disordered" evidence="1">
    <location>
        <begin position="58"/>
        <end position="102"/>
    </location>
</feature>
<accession>A0A6P3ICS2</accession>
<reference evidence="3" key="1">
    <citation type="submission" date="2025-08" db="UniProtKB">
        <authorList>
            <consortium name="RefSeq"/>
        </authorList>
    </citation>
    <scope>IDENTIFICATION</scope>
    <source>
        <tissue evidence="3">Blood</tissue>
    </source>
</reference>
<dbReference type="AlphaFoldDB" id="A0A6P3ICS2"/>
<keyword evidence="2" id="KW-1185">Reference proteome</keyword>
<dbReference type="RefSeq" id="XP_010849624.1">
    <property type="nucleotide sequence ID" value="XM_010851322.1"/>
</dbReference>
<dbReference type="KEGG" id="bbis:104996927"/>
<organism evidence="2 3">
    <name type="scientific">Bison bison bison</name>
    <name type="common">North American plains bison</name>
    <dbReference type="NCBI Taxonomy" id="43346"/>
    <lineage>
        <taxon>Eukaryota</taxon>
        <taxon>Metazoa</taxon>
        <taxon>Chordata</taxon>
        <taxon>Craniata</taxon>
        <taxon>Vertebrata</taxon>
        <taxon>Euteleostomi</taxon>
        <taxon>Mammalia</taxon>
        <taxon>Eutheria</taxon>
        <taxon>Laurasiatheria</taxon>
        <taxon>Artiodactyla</taxon>
        <taxon>Ruminantia</taxon>
        <taxon>Pecora</taxon>
        <taxon>Bovidae</taxon>
        <taxon>Bovinae</taxon>
        <taxon>Bison</taxon>
    </lineage>
</organism>
<feature type="region of interest" description="Disordered" evidence="1">
    <location>
        <begin position="127"/>
        <end position="155"/>
    </location>
</feature>
<protein>
    <submittedName>
        <fullName evidence="3">Spidroin-2-like</fullName>
    </submittedName>
</protein>